<keyword evidence="3" id="KW-0804">Transcription</keyword>
<sequence>MDHNNPPTEYSKEACKASVTAVRDTLYVLNGKWKLPMLVSLINGPKRFKELQRELEDITPKVLSKELRELELNGFVTRTVYDTTPVTVIYARTEYANSLSKVIGELRDWGIQHREHIKKMSREEAEAKKLTAV</sequence>
<dbReference type="InterPro" id="IPR036390">
    <property type="entry name" value="WH_DNA-bd_sf"/>
</dbReference>
<evidence type="ECO:0000313" key="6">
    <source>
        <dbReference type="Proteomes" id="UP000270046"/>
    </source>
</evidence>
<dbReference type="Gene3D" id="1.10.10.10">
    <property type="entry name" value="Winged helix-like DNA-binding domain superfamily/Winged helix DNA-binding domain"/>
    <property type="match status" value="1"/>
</dbReference>
<gene>
    <name evidence="5" type="ORF">HYN43_015195</name>
</gene>
<dbReference type="SUPFAM" id="SSF46785">
    <property type="entry name" value="Winged helix' DNA-binding domain"/>
    <property type="match status" value="1"/>
</dbReference>
<protein>
    <submittedName>
        <fullName evidence="5">Transcriptional regulator</fullName>
    </submittedName>
</protein>
<reference evidence="5 6" key="1">
    <citation type="submission" date="2018-10" db="EMBL/GenBank/DDBJ databases">
        <title>Genome sequencing of Mucilaginibacter sp. HYN0043.</title>
        <authorList>
            <person name="Kim M."/>
            <person name="Yi H."/>
        </authorList>
    </citation>
    <scope>NUCLEOTIDE SEQUENCE [LARGE SCALE GENOMIC DNA]</scope>
    <source>
        <strain evidence="5 6">HYN0043</strain>
    </source>
</reference>
<feature type="domain" description="HTH hxlR-type" evidence="4">
    <location>
        <begin position="15"/>
        <end position="118"/>
    </location>
</feature>
<dbReference type="Proteomes" id="UP000270046">
    <property type="component" value="Chromosome"/>
</dbReference>
<evidence type="ECO:0000256" key="1">
    <source>
        <dbReference type="ARBA" id="ARBA00023015"/>
    </source>
</evidence>
<keyword evidence="6" id="KW-1185">Reference proteome</keyword>
<evidence type="ECO:0000313" key="5">
    <source>
        <dbReference type="EMBL" id="AYL96562.1"/>
    </source>
</evidence>
<dbReference type="KEGG" id="muh:HYN43_015195"/>
<organism evidence="5 6">
    <name type="scientific">Mucilaginibacter celer</name>
    <dbReference type="NCBI Taxonomy" id="2305508"/>
    <lineage>
        <taxon>Bacteria</taxon>
        <taxon>Pseudomonadati</taxon>
        <taxon>Bacteroidota</taxon>
        <taxon>Sphingobacteriia</taxon>
        <taxon>Sphingobacteriales</taxon>
        <taxon>Sphingobacteriaceae</taxon>
        <taxon>Mucilaginibacter</taxon>
    </lineage>
</organism>
<dbReference type="PANTHER" id="PTHR33204">
    <property type="entry name" value="TRANSCRIPTIONAL REGULATOR, MARR FAMILY"/>
    <property type="match status" value="1"/>
</dbReference>
<dbReference type="Pfam" id="PF01638">
    <property type="entry name" value="HxlR"/>
    <property type="match status" value="1"/>
</dbReference>
<dbReference type="PANTHER" id="PTHR33204:SF18">
    <property type="entry name" value="TRANSCRIPTIONAL REGULATORY PROTEIN"/>
    <property type="match status" value="1"/>
</dbReference>
<name>A0A494W006_9SPHI</name>
<keyword evidence="1" id="KW-0805">Transcription regulation</keyword>
<proteinExistence type="predicted"/>
<dbReference type="InterPro" id="IPR036388">
    <property type="entry name" value="WH-like_DNA-bd_sf"/>
</dbReference>
<keyword evidence="2" id="KW-0238">DNA-binding</keyword>
<dbReference type="GO" id="GO:0003677">
    <property type="term" value="F:DNA binding"/>
    <property type="evidence" value="ECO:0007669"/>
    <property type="project" value="UniProtKB-KW"/>
</dbReference>
<dbReference type="OrthoDB" id="769662at2"/>
<dbReference type="InterPro" id="IPR002577">
    <property type="entry name" value="HTH_HxlR"/>
</dbReference>
<evidence type="ECO:0000256" key="3">
    <source>
        <dbReference type="ARBA" id="ARBA00023163"/>
    </source>
</evidence>
<evidence type="ECO:0000259" key="4">
    <source>
        <dbReference type="PROSITE" id="PS51118"/>
    </source>
</evidence>
<dbReference type="PROSITE" id="PS51118">
    <property type="entry name" value="HTH_HXLR"/>
    <property type="match status" value="1"/>
</dbReference>
<accession>A0A494W006</accession>
<dbReference type="RefSeq" id="WP_119410158.1">
    <property type="nucleotide sequence ID" value="NZ_CP032869.1"/>
</dbReference>
<evidence type="ECO:0000256" key="2">
    <source>
        <dbReference type="ARBA" id="ARBA00023125"/>
    </source>
</evidence>
<dbReference type="EMBL" id="CP032869">
    <property type="protein sequence ID" value="AYL96562.1"/>
    <property type="molecule type" value="Genomic_DNA"/>
</dbReference>
<dbReference type="AlphaFoldDB" id="A0A494W006"/>